<keyword evidence="1" id="KW-1133">Transmembrane helix</keyword>
<evidence type="ECO:0008006" key="3">
    <source>
        <dbReference type="Google" id="ProtNLM"/>
    </source>
</evidence>
<proteinExistence type="predicted"/>
<keyword evidence="1" id="KW-0472">Membrane</keyword>
<evidence type="ECO:0000256" key="1">
    <source>
        <dbReference type="SAM" id="Phobius"/>
    </source>
</evidence>
<dbReference type="KEGG" id="cmav:ABHF33_13915"/>
<reference evidence="2" key="1">
    <citation type="submission" date="2024-05" db="EMBL/GenBank/DDBJ databases">
        <authorList>
            <person name="Yang L."/>
            <person name="Pan L."/>
        </authorList>
    </citation>
    <scope>NUCLEOTIDE SEQUENCE</scope>
    <source>
        <strain evidence="2">FCG-7</strain>
    </source>
</reference>
<gene>
    <name evidence="2" type="ORF">ABHF33_13915</name>
</gene>
<evidence type="ECO:0000313" key="2">
    <source>
        <dbReference type="EMBL" id="XBM00145.1"/>
    </source>
</evidence>
<dbReference type="RefSeq" id="WP_348944510.1">
    <property type="nucleotide sequence ID" value="NZ_CP157355.1"/>
</dbReference>
<protein>
    <recommendedName>
        <fullName evidence="3">Peptidase</fullName>
    </recommendedName>
</protein>
<name>A0AAU7F7W5_9NEIS</name>
<dbReference type="EMBL" id="CP157355">
    <property type="protein sequence ID" value="XBM00145.1"/>
    <property type="molecule type" value="Genomic_DNA"/>
</dbReference>
<accession>A0AAU7F7W5</accession>
<keyword evidence="1" id="KW-0812">Transmembrane</keyword>
<dbReference type="AlphaFoldDB" id="A0AAU7F7W5"/>
<sequence length="265" mass="30304">MNHDLIIKTTNRVAIYATGCLIYWVFVFLTITIFDLRIFRERMTDMFFLSLLGIFAILGGAIILNVMSNLSKISSAVSASPQKESSKSKTKWQLTLLFISFPLIAACLFIGNELSIQNKKSLLISSAERLISENQPTLALLADYKFSIEFIKQSEKSLNIINKIDSNFPEVMIITPDTIDGKKLFLGFGGKQYHDEKENTEKSAYIYSTTHAERDYLSRVFFGTEVNYRFHSEKGNYQLYFPTTVNGKRMVLYFSDFQRYGKLGS</sequence>
<organism evidence="2">
    <name type="scientific">Chitinibacter mangrovi</name>
    <dbReference type="NCBI Taxonomy" id="3153927"/>
    <lineage>
        <taxon>Bacteria</taxon>
        <taxon>Pseudomonadati</taxon>
        <taxon>Pseudomonadota</taxon>
        <taxon>Betaproteobacteria</taxon>
        <taxon>Neisseriales</taxon>
        <taxon>Chitinibacteraceae</taxon>
        <taxon>Chitinibacter</taxon>
    </lineage>
</organism>
<feature type="transmembrane region" description="Helical" evidence="1">
    <location>
        <begin position="46"/>
        <end position="67"/>
    </location>
</feature>
<feature type="transmembrane region" description="Helical" evidence="1">
    <location>
        <begin position="13"/>
        <end position="34"/>
    </location>
</feature>
<feature type="transmembrane region" description="Helical" evidence="1">
    <location>
        <begin position="92"/>
        <end position="111"/>
    </location>
</feature>